<proteinExistence type="predicted"/>
<dbReference type="AlphaFoldDB" id="A0A3G5FFN0"/>
<feature type="compositionally biased region" description="Basic and acidic residues" evidence="1">
    <location>
        <begin position="1"/>
        <end position="12"/>
    </location>
</feature>
<protein>
    <submittedName>
        <fullName evidence="2">Uncharacterized protein</fullName>
    </submittedName>
</protein>
<dbReference type="EMBL" id="CP027768">
    <property type="protein sequence ID" value="AYW49147.1"/>
    <property type="molecule type" value="Genomic_DNA"/>
</dbReference>
<organism evidence="2 3">
    <name type="scientific">Tetragenococcus halophilus</name>
    <name type="common">Pediococcus halophilus</name>
    <dbReference type="NCBI Taxonomy" id="51669"/>
    <lineage>
        <taxon>Bacteria</taxon>
        <taxon>Bacillati</taxon>
        <taxon>Bacillota</taxon>
        <taxon>Bacilli</taxon>
        <taxon>Lactobacillales</taxon>
        <taxon>Enterococcaceae</taxon>
        <taxon>Tetragenococcus</taxon>
    </lineage>
</organism>
<gene>
    <name evidence="2" type="ORF">C7H83_00735</name>
</gene>
<feature type="compositionally biased region" description="Polar residues" evidence="1">
    <location>
        <begin position="13"/>
        <end position="24"/>
    </location>
</feature>
<dbReference type="Proteomes" id="UP000280475">
    <property type="component" value="Chromosome"/>
</dbReference>
<feature type="region of interest" description="Disordered" evidence="1">
    <location>
        <begin position="1"/>
        <end position="24"/>
    </location>
</feature>
<reference evidence="2 3" key="1">
    <citation type="journal article" date="2012" name="Int. J. Syst. Evol. Microbiol.">
        <title>Characterization of Tetragenococcus strains from sugar thick juice reveals a novel species, Tetragenococcus osmophilus sp. nov., and divides Tetragenococcus halophilus into two subspecies, T. halophilus subsp. halophilus subsp. nov. and T. halophilus subsp. flandriensis subsp. nov.</title>
        <authorList>
            <person name="Juste A."/>
            <person name="Van Trappen S."/>
            <person name="Verreth C."/>
            <person name="Cleenwerck I."/>
            <person name="De Vos P."/>
            <person name="Lievens B."/>
            <person name="Willems K.A."/>
        </authorList>
    </citation>
    <scope>NUCLEOTIDE SEQUENCE [LARGE SCALE GENOMIC DNA]</scope>
    <source>
        <strain evidence="2 3">LMG 26042</strain>
    </source>
</reference>
<evidence type="ECO:0000313" key="3">
    <source>
        <dbReference type="Proteomes" id="UP000280475"/>
    </source>
</evidence>
<accession>A0A3G5FFN0</accession>
<name>A0A3G5FFN0_TETHA</name>
<sequence>MDSHPKTDDINRKNATTNAPKIQNCYNQTNGTIMKYKNIEQVSHQFYLRFEKNRNFSCPFKE</sequence>
<evidence type="ECO:0000256" key="1">
    <source>
        <dbReference type="SAM" id="MobiDB-lite"/>
    </source>
</evidence>
<evidence type="ECO:0000313" key="2">
    <source>
        <dbReference type="EMBL" id="AYW49147.1"/>
    </source>
</evidence>